<accession>A0A316E289</accession>
<feature type="compositionally biased region" description="Low complexity" evidence="1">
    <location>
        <begin position="218"/>
        <end position="227"/>
    </location>
</feature>
<organism evidence="2 3">
    <name type="scientific">Xanthomarina spongicola</name>
    <dbReference type="NCBI Taxonomy" id="570520"/>
    <lineage>
        <taxon>Bacteria</taxon>
        <taxon>Pseudomonadati</taxon>
        <taxon>Bacteroidota</taxon>
        <taxon>Flavobacteriia</taxon>
        <taxon>Flavobacteriales</taxon>
        <taxon>Flavobacteriaceae</taxon>
        <taxon>Xanthomarina</taxon>
    </lineage>
</organism>
<sequence>MKISFLGQGLEPTSKNAVGNLLVKYLKEKKFNSFTGFSAFASEAGIYGLSGHINSAKKNFKNLTIIVGIDQGGTSKEALEEILSLNIESYIFYQKEKPIFHPKFYLFEGTNDVKIILGSSNLTGTGLFTNIESSLLVEFNQTDKDGLALLSELKTYYKSLLNYTDPNIFKIDNKVINNFFLDGIVPDEATRKRNYSKGTSTSTGKKVNKSKVPKRSVPKVPSSIFPSKSKKSKPTTAVPVAATVPVTTAITSKNLVWKKLKLSNSDAQDVPAGTAITGNLKLAQARFKLGTTVIDQKTYFRNQVFNKLKWVKTKAHSATYEETFGVFDISISGKPIGKFTLKLSHDISRVAGQGNTPTWLHWGPTVIPILQKNSLSGKTLNLYEVNKDFLIDIV</sequence>
<dbReference type="Proteomes" id="UP000245430">
    <property type="component" value="Unassembled WGS sequence"/>
</dbReference>
<evidence type="ECO:0000256" key="1">
    <source>
        <dbReference type="SAM" id="MobiDB-lite"/>
    </source>
</evidence>
<keyword evidence="3" id="KW-1185">Reference proteome</keyword>
<proteinExistence type="predicted"/>
<dbReference type="Gene3D" id="3.30.870.10">
    <property type="entry name" value="Endonuclease Chain A"/>
    <property type="match status" value="1"/>
</dbReference>
<dbReference type="AlphaFoldDB" id="A0A316E289"/>
<protein>
    <submittedName>
        <fullName evidence="2">HKD family nuclease</fullName>
    </submittedName>
</protein>
<feature type="compositionally biased region" description="Basic residues" evidence="1">
    <location>
        <begin position="206"/>
        <end position="217"/>
    </location>
</feature>
<evidence type="ECO:0000313" key="3">
    <source>
        <dbReference type="Proteomes" id="UP000245430"/>
    </source>
</evidence>
<dbReference type="OrthoDB" id="7056491at2"/>
<feature type="region of interest" description="Disordered" evidence="1">
    <location>
        <begin position="192"/>
        <end position="233"/>
    </location>
</feature>
<evidence type="ECO:0000313" key="2">
    <source>
        <dbReference type="EMBL" id="PWK16980.1"/>
    </source>
</evidence>
<dbReference type="CDD" id="cd09117">
    <property type="entry name" value="PLDc_Bfil_DEXD_like"/>
    <property type="match status" value="1"/>
</dbReference>
<reference evidence="2 3" key="1">
    <citation type="submission" date="2018-05" db="EMBL/GenBank/DDBJ databases">
        <title>Genomic Encyclopedia of Archaeal and Bacterial Type Strains, Phase II (KMG-II): from individual species to whole genera.</title>
        <authorList>
            <person name="Goeker M."/>
        </authorList>
    </citation>
    <scope>NUCLEOTIDE SEQUENCE [LARGE SCALE GENOMIC DNA]</scope>
    <source>
        <strain evidence="2 3">DSM 22637</strain>
    </source>
</reference>
<gene>
    <name evidence="2" type="ORF">LX78_02907</name>
</gene>
<dbReference type="SUPFAM" id="SSF56024">
    <property type="entry name" value="Phospholipase D/nuclease"/>
    <property type="match status" value="1"/>
</dbReference>
<name>A0A316E289_9FLAO</name>
<dbReference type="RefSeq" id="WP_109683482.1">
    <property type="nucleotide sequence ID" value="NZ_QGGP01000013.1"/>
</dbReference>
<dbReference type="EMBL" id="QGGP01000013">
    <property type="protein sequence ID" value="PWK16980.1"/>
    <property type="molecule type" value="Genomic_DNA"/>
</dbReference>
<comment type="caution">
    <text evidence="2">The sequence shown here is derived from an EMBL/GenBank/DDBJ whole genome shotgun (WGS) entry which is preliminary data.</text>
</comment>